<reference evidence="3 4" key="1">
    <citation type="submission" date="2020-08" db="EMBL/GenBank/DDBJ databases">
        <title>Genomic Encyclopedia of Type Strains, Phase IV (KMG-IV): sequencing the most valuable type-strain genomes for metagenomic binning, comparative biology and taxonomic classification.</title>
        <authorList>
            <person name="Goeker M."/>
        </authorList>
    </citation>
    <scope>NUCLEOTIDE SEQUENCE [LARGE SCALE GENOMIC DNA]</scope>
    <source>
        <strain evidence="3 4">DSM 102189</strain>
    </source>
</reference>
<dbReference type="Gene3D" id="1.25.40.10">
    <property type="entry name" value="Tetratricopeptide repeat domain"/>
    <property type="match status" value="1"/>
</dbReference>
<evidence type="ECO:0000256" key="1">
    <source>
        <dbReference type="PROSITE-ProRule" id="PRU00339"/>
    </source>
</evidence>
<name>A0A841L548_9SPHN</name>
<dbReference type="SUPFAM" id="SSF48452">
    <property type="entry name" value="TPR-like"/>
    <property type="match status" value="1"/>
</dbReference>
<feature type="compositionally biased region" description="Gly residues" evidence="2">
    <location>
        <begin position="374"/>
        <end position="383"/>
    </location>
</feature>
<evidence type="ECO:0008006" key="5">
    <source>
        <dbReference type="Google" id="ProtNLM"/>
    </source>
</evidence>
<dbReference type="InterPro" id="IPR019734">
    <property type="entry name" value="TPR_rpt"/>
</dbReference>
<gene>
    <name evidence="3" type="ORF">FHS79_000758</name>
</gene>
<comment type="caution">
    <text evidence="3">The sequence shown here is derived from an EMBL/GenBank/DDBJ whole genome shotgun (WGS) entry which is preliminary data.</text>
</comment>
<feature type="region of interest" description="Disordered" evidence="2">
    <location>
        <begin position="371"/>
        <end position="425"/>
    </location>
</feature>
<dbReference type="InterPro" id="IPR011990">
    <property type="entry name" value="TPR-like_helical_dom_sf"/>
</dbReference>
<proteinExistence type="predicted"/>
<feature type="repeat" description="TPR" evidence="1">
    <location>
        <begin position="92"/>
        <end position="125"/>
    </location>
</feature>
<evidence type="ECO:0000313" key="3">
    <source>
        <dbReference type="EMBL" id="MBB6226601.1"/>
    </source>
</evidence>
<dbReference type="Pfam" id="PF13432">
    <property type="entry name" value="TPR_16"/>
    <property type="match status" value="1"/>
</dbReference>
<dbReference type="EMBL" id="JACIIV010000004">
    <property type="protein sequence ID" value="MBB6226601.1"/>
    <property type="molecule type" value="Genomic_DNA"/>
</dbReference>
<dbReference type="PROSITE" id="PS50005">
    <property type="entry name" value="TPR"/>
    <property type="match status" value="1"/>
</dbReference>
<sequence>MPVSPVAAGSAITTILLASVFGGAVAEAGNRGGKAQAEALKQAMAARGAVEQPDARTSDDSYADARLLLAVGDLPGALAGFRRMLADDPRATDAMNGLGVVYDRMGRHDLARGWYEAALAVVPDDAALLANLGYSLTLQQQWQAALPFLRAAAAGSDETAAASARQLMVLAAAAIMAEAAAAPAFPHAAEIELAGPAGMQCAAGEALTAPHQDIQGPARIEIAANGEAVLLLGSQRRAPAPMLVAALGDAATLVLVPQPLVAPVAATASVMASEPSQPVSVEQAPVQLVRSDAHAQWLAMTSPYRPVSAPARPAAPALAVASVTLIAAEPAVPTSTTRVQASGAPPAMSSPPRAQGEQEAPARLAWLLPIRRAGTGGGGGGGAPVPTLPAGDQPSNQQLDNGDGDLDRLAAGAQGPDPASPEARRAAIARLEAVIARLQRA</sequence>
<evidence type="ECO:0000256" key="2">
    <source>
        <dbReference type="SAM" id="MobiDB-lite"/>
    </source>
</evidence>
<feature type="region of interest" description="Disordered" evidence="2">
    <location>
        <begin position="333"/>
        <end position="359"/>
    </location>
</feature>
<accession>A0A841L548</accession>
<protein>
    <recommendedName>
        <fullName evidence="5">Tetratricopeptide repeat protein</fullName>
    </recommendedName>
</protein>
<dbReference type="SMART" id="SM00028">
    <property type="entry name" value="TPR"/>
    <property type="match status" value="2"/>
</dbReference>
<organism evidence="3 4">
    <name type="scientific">Polymorphobacter multimanifer</name>
    <dbReference type="NCBI Taxonomy" id="1070431"/>
    <lineage>
        <taxon>Bacteria</taxon>
        <taxon>Pseudomonadati</taxon>
        <taxon>Pseudomonadota</taxon>
        <taxon>Alphaproteobacteria</taxon>
        <taxon>Sphingomonadales</taxon>
        <taxon>Sphingosinicellaceae</taxon>
        <taxon>Polymorphobacter</taxon>
    </lineage>
</organism>
<evidence type="ECO:0000313" key="4">
    <source>
        <dbReference type="Proteomes" id="UP000538147"/>
    </source>
</evidence>
<keyword evidence="4" id="KW-1185">Reference proteome</keyword>
<dbReference type="AlphaFoldDB" id="A0A841L548"/>
<keyword evidence="1" id="KW-0802">TPR repeat</keyword>
<dbReference type="Proteomes" id="UP000538147">
    <property type="component" value="Unassembled WGS sequence"/>
</dbReference>
<feature type="compositionally biased region" description="Low complexity" evidence="2">
    <location>
        <begin position="341"/>
        <end position="354"/>
    </location>
</feature>